<accession>A0A7J3VSI0</accession>
<dbReference type="PANTHER" id="PTHR43245">
    <property type="entry name" value="BIFUNCTIONAL POLYMYXIN RESISTANCE PROTEIN ARNA"/>
    <property type="match status" value="1"/>
</dbReference>
<comment type="caution">
    <text evidence="3">The sequence shown here is derived from an EMBL/GenBank/DDBJ whole genome shotgun (WGS) entry which is preliminary data.</text>
</comment>
<sequence length="299" mass="32837">MRVLITGARGFIGRHLTEYLSSRGFEVVGADVSDGPGLRLDVTENDAVLKMFEDIHPEACVHLAAVADIAESLRNPYRCFSVNCVGTLNILEAARRLGLSRVVVFSSANYYGAPEKVPVVETDPPAPRTVYDFSKVALEQAVWSYHRNHGVPAVVLRPWKAFGEYEPVVKMVPRFITSCLENKPIPLYNGGADITDPYHVDNLCHAVQLCLTNEKAVGEAFNVGTGGAVSVRQLAEKIKQMTGSSSELQTLPPRTPAESKPMKSIPSIEKISHAIGYAPRVSLEEGLRRVINYYQKKSN</sequence>
<dbReference type="EMBL" id="DRXH01000037">
    <property type="protein sequence ID" value="HHM43852.1"/>
    <property type="molecule type" value="Genomic_DNA"/>
</dbReference>
<dbReference type="InterPro" id="IPR050177">
    <property type="entry name" value="Lipid_A_modif_metabolic_enz"/>
</dbReference>
<evidence type="ECO:0000256" key="1">
    <source>
        <dbReference type="SAM" id="MobiDB-lite"/>
    </source>
</evidence>
<dbReference type="InterPro" id="IPR036291">
    <property type="entry name" value="NAD(P)-bd_dom_sf"/>
</dbReference>
<feature type="region of interest" description="Disordered" evidence="1">
    <location>
        <begin position="242"/>
        <end position="263"/>
    </location>
</feature>
<dbReference type="AlphaFoldDB" id="A0A7J3VSI0"/>
<reference evidence="3" key="1">
    <citation type="journal article" date="2020" name="mSystems">
        <title>Genome- and Community-Level Interaction Insights into Carbon Utilization and Element Cycling Functions of Hydrothermarchaeota in Hydrothermal Sediment.</title>
        <authorList>
            <person name="Zhou Z."/>
            <person name="Liu Y."/>
            <person name="Xu W."/>
            <person name="Pan J."/>
            <person name="Luo Z.H."/>
            <person name="Li M."/>
        </authorList>
    </citation>
    <scope>NUCLEOTIDE SEQUENCE [LARGE SCALE GENOMIC DNA]</scope>
    <source>
        <strain evidence="3">SpSt-1074</strain>
    </source>
</reference>
<dbReference type="InterPro" id="IPR001509">
    <property type="entry name" value="Epimerase_deHydtase"/>
</dbReference>
<organism evidence="3">
    <name type="scientific">Caldiarchaeum subterraneum</name>
    <dbReference type="NCBI Taxonomy" id="311458"/>
    <lineage>
        <taxon>Archaea</taxon>
        <taxon>Nitrososphaerota</taxon>
        <taxon>Candidatus Caldarchaeales</taxon>
        <taxon>Candidatus Caldarchaeaceae</taxon>
        <taxon>Candidatus Caldarchaeum</taxon>
    </lineage>
</organism>
<dbReference type="SUPFAM" id="SSF51735">
    <property type="entry name" value="NAD(P)-binding Rossmann-fold domains"/>
    <property type="match status" value="1"/>
</dbReference>
<evidence type="ECO:0000259" key="2">
    <source>
        <dbReference type="Pfam" id="PF01370"/>
    </source>
</evidence>
<gene>
    <name evidence="3" type="ORF">ENM31_00955</name>
</gene>
<dbReference type="PANTHER" id="PTHR43245:SF53">
    <property type="entry name" value="EPIMERASE-RELATED"/>
    <property type="match status" value="1"/>
</dbReference>
<feature type="domain" description="NAD-dependent epimerase/dehydratase" evidence="2">
    <location>
        <begin position="3"/>
        <end position="224"/>
    </location>
</feature>
<protein>
    <submittedName>
        <fullName evidence="3">NAD-dependent epimerase/dehydratase family protein</fullName>
    </submittedName>
</protein>
<dbReference type="Gene3D" id="3.40.50.720">
    <property type="entry name" value="NAD(P)-binding Rossmann-like Domain"/>
    <property type="match status" value="1"/>
</dbReference>
<evidence type="ECO:0000313" key="3">
    <source>
        <dbReference type="EMBL" id="HHM43852.1"/>
    </source>
</evidence>
<name>A0A7J3VSI0_CALS0</name>
<dbReference type="Pfam" id="PF01370">
    <property type="entry name" value="Epimerase"/>
    <property type="match status" value="1"/>
</dbReference>
<proteinExistence type="predicted"/>